<keyword evidence="10 14" id="KW-0479">Metal-binding</keyword>
<comment type="function">
    <text evidence="3 14 16">Endonuclease that specifically degrades the RNA of RNA-DNA hybrids.</text>
</comment>
<feature type="binding site" evidence="14 15">
    <location>
        <position position="114"/>
    </location>
    <ligand>
        <name>a divalent metal cation</name>
        <dbReference type="ChEBI" id="CHEBI:60240"/>
    </ligand>
</feature>
<evidence type="ECO:0000256" key="12">
    <source>
        <dbReference type="ARBA" id="ARBA00022801"/>
    </source>
</evidence>
<dbReference type="PANTHER" id="PTHR10954:SF18">
    <property type="entry name" value="RIBONUCLEASE HII"/>
    <property type="match status" value="1"/>
</dbReference>
<dbReference type="CDD" id="cd07182">
    <property type="entry name" value="RNase_HII_bacteria_HII_like"/>
    <property type="match status" value="1"/>
</dbReference>
<accession>W4HGL5</accession>
<feature type="binding site" evidence="14 15">
    <location>
        <position position="23"/>
    </location>
    <ligand>
        <name>a divalent metal cation</name>
        <dbReference type="ChEBI" id="CHEBI:60240"/>
    </ligand>
</feature>
<evidence type="ECO:0000256" key="10">
    <source>
        <dbReference type="ARBA" id="ARBA00022723"/>
    </source>
</evidence>
<keyword evidence="13 14" id="KW-0464">Manganese</keyword>
<evidence type="ECO:0000256" key="5">
    <source>
        <dbReference type="ARBA" id="ARBA00007383"/>
    </source>
</evidence>
<keyword evidence="19" id="KW-1185">Reference proteome</keyword>
<dbReference type="OrthoDB" id="9803420at2"/>
<dbReference type="PATRIC" id="fig|1317118.6.peg.3611"/>
<comment type="cofactor">
    <cofactor evidence="14 15">
        <name>Mn(2+)</name>
        <dbReference type="ChEBI" id="CHEBI:29035"/>
    </cofactor>
    <cofactor evidence="14 15">
        <name>Mg(2+)</name>
        <dbReference type="ChEBI" id="CHEBI:18420"/>
    </cofactor>
    <text evidence="14 15">Manganese or magnesium. Binds 1 divalent metal ion per monomer in the absence of substrate. May bind a second metal ion after substrate binding.</text>
</comment>
<dbReference type="Gene3D" id="3.30.420.10">
    <property type="entry name" value="Ribonuclease H-like superfamily/Ribonuclease H"/>
    <property type="match status" value="1"/>
</dbReference>
<dbReference type="Pfam" id="PF01351">
    <property type="entry name" value="RNase_HII"/>
    <property type="match status" value="1"/>
</dbReference>
<comment type="subcellular location">
    <subcellularLocation>
        <location evidence="4 14">Cytoplasm</location>
    </subcellularLocation>
</comment>
<dbReference type="SUPFAM" id="SSF53098">
    <property type="entry name" value="Ribonuclease H-like"/>
    <property type="match status" value="1"/>
</dbReference>
<dbReference type="eggNOG" id="COG0164">
    <property type="taxonomic scope" value="Bacteria"/>
</dbReference>
<feature type="binding site" evidence="14 15">
    <location>
        <position position="24"/>
    </location>
    <ligand>
        <name>a divalent metal cation</name>
        <dbReference type="ChEBI" id="CHEBI:60240"/>
    </ligand>
</feature>
<dbReference type="GO" id="GO:0043137">
    <property type="term" value="P:DNA replication, removal of RNA primer"/>
    <property type="evidence" value="ECO:0007669"/>
    <property type="project" value="TreeGrafter"/>
</dbReference>
<dbReference type="HAMAP" id="MF_00052_B">
    <property type="entry name" value="RNase_HII_B"/>
    <property type="match status" value="1"/>
</dbReference>
<evidence type="ECO:0000256" key="2">
    <source>
        <dbReference type="ARBA" id="ARBA00001946"/>
    </source>
</evidence>
<dbReference type="GO" id="GO:0004523">
    <property type="term" value="F:RNA-DNA hybrid ribonuclease activity"/>
    <property type="evidence" value="ECO:0007669"/>
    <property type="project" value="UniProtKB-UniRule"/>
</dbReference>
<comment type="caution">
    <text evidence="18">The sequence shown here is derived from an EMBL/GenBank/DDBJ whole genome shotgun (WGS) entry which is preliminary data.</text>
</comment>
<evidence type="ECO:0000256" key="8">
    <source>
        <dbReference type="ARBA" id="ARBA00022490"/>
    </source>
</evidence>
<dbReference type="InterPro" id="IPR022898">
    <property type="entry name" value="RNase_HII"/>
</dbReference>
<evidence type="ECO:0000256" key="6">
    <source>
        <dbReference type="ARBA" id="ARBA00012180"/>
    </source>
</evidence>
<evidence type="ECO:0000259" key="17">
    <source>
        <dbReference type="PROSITE" id="PS51975"/>
    </source>
</evidence>
<keyword evidence="12 14" id="KW-0378">Hydrolase</keyword>
<dbReference type="EC" id="3.1.26.4" evidence="6 14"/>
<evidence type="ECO:0000313" key="18">
    <source>
        <dbReference type="EMBL" id="ETW11296.1"/>
    </source>
</evidence>
<comment type="cofactor">
    <cofactor evidence="2">
        <name>Mg(2+)</name>
        <dbReference type="ChEBI" id="CHEBI:18420"/>
    </cofactor>
</comment>
<keyword evidence="8 14" id="KW-0963">Cytoplasm</keyword>
<keyword evidence="9 14" id="KW-0540">Nuclease</keyword>
<dbReference type="PANTHER" id="PTHR10954">
    <property type="entry name" value="RIBONUCLEASE H2 SUBUNIT A"/>
    <property type="match status" value="1"/>
</dbReference>
<evidence type="ECO:0000256" key="15">
    <source>
        <dbReference type="PROSITE-ProRule" id="PRU01319"/>
    </source>
</evidence>
<dbReference type="InterPro" id="IPR001352">
    <property type="entry name" value="RNase_HII/HIII"/>
</dbReference>
<dbReference type="GO" id="GO:0003723">
    <property type="term" value="F:RNA binding"/>
    <property type="evidence" value="ECO:0007669"/>
    <property type="project" value="UniProtKB-UniRule"/>
</dbReference>
<evidence type="ECO:0000256" key="3">
    <source>
        <dbReference type="ARBA" id="ARBA00004065"/>
    </source>
</evidence>
<evidence type="ECO:0000256" key="14">
    <source>
        <dbReference type="HAMAP-Rule" id="MF_00052"/>
    </source>
</evidence>
<keyword evidence="11 14" id="KW-0255">Endonuclease</keyword>
<evidence type="ECO:0000313" key="19">
    <source>
        <dbReference type="Proteomes" id="UP000019063"/>
    </source>
</evidence>
<dbReference type="NCBIfam" id="NF000595">
    <property type="entry name" value="PRK00015.1-3"/>
    <property type="match status" value="1"/>
</dbReference>
<gene>
    <name evidence="14 18" type="primary">rnhB</name>
    <name evidence="18" type="ORF">ATO8_17550</name>
</gene>
<evidence type="ECO:0000256" key="9">
    <source>
        <dbReference type="ARBA" id="ARBA00022722"/>
    </source>
</evidence>
<evidence type="ECO:0000256" key="13">
    <source>
        <dbReference type="ARBA" id="ARBA00023211"/>
    </source>
</evidence>
<dbReference type="STRING" id="1379903.ATO8_17550"/>
<dbReference type="Proteomes" id="UP000019063">
    <property type="component" value="Unassembled WGS sequence"/>
</dbReference>
<evidence type="ECO:0000256" key="11">
    <source>
        <dbReference type="ARBA" id="ARBA00022759"/>
    </source>
</evidence>
<dbReference type="AlphaFoldDB" id="W4HGL5"/>
<dbReference type="RefSeq" id="WP_043846449.1">
    <property type="nucleotide sequence ID" value="NZ_AQQW01000013.1"/>
</dbReference>
<dbReference type="InterPro" id="IPR024567">
    <property type="entry name" value="RNase_HII/HIII_dom"/>
</dbReference>
<feature type="domain" description="RNase H type-2" evidence="17">
    <location>
        <begin position="17"/>
        <end position="206"/>
    </location>
</feature>
<name>W4HGL5_9RHOB</name>
<dbReference type="PROSITE" id="PS51975">
    <property type="entry name" value="RNASE_H_2"/>
    <property type="match status" value="1"/>
</dbReference>
<proteinExistence type="inferred from homology"/>
<reference evidence="18 19" key="1">
    <citation type="journal article" date="2014" name="Antonie Van Leeuwenhoek">
        <title>Roseivivax atlanticus sp. nov., isolated from surface seawater of the Atlantic Ocean.</title>
        <authorList>
            <person name="Li G."/>
            <person name="Lai Q."/>
            <person name="Liu X."/>
            <person name="Sun F."/>
            <person name="Shao Z."/>
        </authorList>
    </citation>
    <scope>NUCLEOTIDE SEQUENCE [LARGE SCALE GENOMIC DNA]</scope>
    <source>
        <strain evidence="18 19">22II-s10s</strain>
    </source>
</reference>
<dbReference type="InterPro" id="IPR036397">
    <property type="entry name" value="RNaseH_sf"/>
</dbReference>
<protein>
    <recommendedName>
        <fullName evidence="7 14">Ribonuclease HII</fullName>
        <shortName evidence="14">RNase HII</shortName>
        <ecNumber evidence="6 14">3.1.26.4</ecNumber>
    </recommendedName>
</protein>
<dbReference type="InterPro" id="IPR012337">
    <property type="entry name" value="RNaseH-like_sf"/>
</dbReference>
<evidence type="ECO:0000256" key="16">
    <source>
        <dbReference type="RuleBase" id="RU003515"/>
    </source>
</evidence>
<dbReference type="GO" id="GO:0032299">
    <property type="term" value="C:ribonuclease H2 complex"/>
    <property type="evidence" value="ECO:0007669"/>
    <property type="project" value="TreeGrafter"/>
</dbReference>
<sequence length="209" mass="22155">MGPTDFHERALIDRGLGPVAGVDEAGRGPLAGPVVAAAVIFDPAVLPPGLADSKTLSAKKRADLCDLLRGTVAFGIGQASVEEIDEMNILRASHLAMLRAVAALPNPPRHLLIDGNMIPRDCPHEATALVKGDALALSIAAASILAKVARDTIMRDLAQHFPGYGWETNQGYPSKSHTSALRDLGVTPHHRRSFAPVRNILYQADLPTS</sequence>
<organism evidence="18 19">
    <name type="scientific">Roseivivax marinus</name>
    <dbReference type="NCBI Taxonomy" id="1379903"/>
    <lineage>
        <taxon>Bacteria</taxon>
        <taxon>Pseudomonadati</taxon>
        <taxon>Pseudomonadota</taxon>
        <taxon>Alphaproteobacteria</taxon>
        <taxon>Rhodobacterales</taxon>
        <taxon>Roseobacteraceae</taxon>
        <taxon>Roseivivax</taxon>
    </lineage>
</organism>
<comment type="similarity">
    <text evidence="5 14 16">Belongs to the RNase HII family.</text>
</comment>
<evidence type="ECO:0000256" key="7">
    <source>
        <dbReference type="ARBA" id="ARBA00019179"/>
    </source>
</evidence>
<dbReference type="GO" id="GO:0006298">
    <property type="term" value="P:mismatch repair"/>
    <property type="evidence" value="ECO:0007669"/>
    <property type="project" value="TreeGrafter"/>
</dbReference>
<evidence type="ECO:0000256" key="1">
    <source>
        <dbReference type="ARBA" id="ARBA00000077"/>
    </source>
</evidence>
<dbReference type="EMBL" id="AQQW01000013">
    <property type="protein sequence ID" value="ETW11296.1"/>
    <property type="molecule type" value="Genomic_DNA"/>
</dbReference>
<comment type="catalytic activity">
    <reaction evidence="1 14 15 16">
        <text>Endonucleolytic cleavage to 5'-phosphomonoester.</text>
        <dbReference type="EC" id="3.1.26.4"/>
    </reaction>
</comment>
<dbReference type="GO" id="GO:0005737">
    <property type="term" value="C:cytoplasm"/>
    <property type="evidence" value="ECO:0007669"/>
    <property type="project" value="UniProtKB-SubCell"/>
</dbReference>
<evidence type="ECO:0000256" key="4">
    <source>
        <dbReference type="ARBA" id="ARBA00004496"/>
    </source>
</evidence>
<dbReference type="GO" id="GO:0030145">
    <property type="term" value="F:manganese ion binding"/>
    <property type="evidence" value="ECO:0007669"/>
    <property type="project" value="UniProtKB-UniRule"/>
</dbReference>